<name>A0ABR2WM70_9FUNG</name>
<keyword evidence="2" id="KW-1185">Reference proteome</keyword>
<feature type="non-terminal residue" evidence="1">
    <location>
        <position position="1"/>
    </location>
</feature>
<sequence>LERYDYLAHVKKVFNGSESEANECSIVLSHRTGPPQVSSPTSVVAHLVSLEGLDEMHIGNNHSHVTLVSLYSWDWTCIPSNEANLIHALQGLGTNIQPLRASDKKLATQDIAAVKTGDLKSPTDSTRVWLHQKLKEGYVLTKQTLPTGEPTTAFFRGPLSPVLPVTVEQRSIKPWSLFGTDLQILDTKVGIFDTSYNTAWQLGKASAMGDRSFIKSLLQLRSNIHSKVLNATKAALDETHLSPTQFLSPLKQATSTTAIVHDPTSLTNHSIAARRCKDPLQGLTQYMKQVEQLVLGDSDFASGKALYNDFQSPKNPDWAIVMKWVLDKLFIDIPHHYLITDPDHLPPESIRTFYIDGRWLEALIDGALSHGNHVDREDDVIRSALKENVNQYLCHIVNGTQPQLPRWGFFLRSSVINAFPDLKVNAPWPDGQKEKREILLIKKITDETIMCLLGRHPEEGTLKSITISQPAHQQRFSCGVSLDDDELKVEFRSLGNQPGASDDMVGHDLGLRTWRSLPKESDPSQPQIYDWTHRTLILPSFAKRCVDELTKAGIFEWKQSDPCPSSIIGAQLTAAAFKLKIDVDVTVRHPDSSNNHGTWTTLRSPTN</sequence>
<gene>
    <name evidence="1" type="ORF">K7432_011548</name>
</gene>
<evidence type="ECO:0000313" key="2">
    <source>
        <dbReference type="Proteomes" id="UP001479436"/>
    </source>
</evidence>
<evidence type="ECO:0000313" key="1">
    <source>
        <dbReference type="EMBL" id="KAK9762582.1"/>
    </source>
</evidence>
<organism evidence="1 2">
    <name type="scientific">Basidiobolus ranarum</name>
    <dbReference type="NCBI Taxonomy" id="34480"/>
    <lineage>
        <taxon>Eukaryota</taxon>
        <taxon>Fungi</taxon>
        <taxon>Fungi incertae sedis</taxon>
        <taxon>Zoopagomycota</taxon>
        <taxon>Entomophthoromycotina</taxon>
        <taxon>Basidiobolomycetes</taxon>
        <taxon>Basidiobolales</taxon>
        <taxon>Basidiobolaceae</taxon>
        <taxon>Basidiobolus</taxon>
    </lineage>
</organism>
<accession>A0ABR2WM70</accession>
<dbReference type="Proteomes" id="UP001479436">
    <property type="component" value="Unassembled WGS sequence"/>
</dbReference>
<proteinExistence type="predicted"/>
<dbReference type="EMBL" id="JASJQH010000904">
    <property type="protein sequence ID" value="KAK9762582.1"/>
    <property type="molecule type" value="Genomic_DNA"/>
</dbReference>
<reference evidence="1 2" key="1">
    <citation type="submission" date="2023-04" db="EMBL/GenBank/DDBJ databases">
        <title>Genome of Basidiobolus ranarum AG-B5.</title>
        <authorList>
            <person name="Stajich J.E."/>
            <person name="Carter-House D."/>
            <person name="Gryganskyi A."/>
        </authorList>
    </citation>
    <scope>NUCLEOTIDE SEQUENCE [LARGE SCALE GENOMIC DNA]</scope>
    <source>
        <strain evidence="1 2">AG-B5</strain>
    </source>
</reference>
<protein>
    <submittedName>
        <fullName evidence="1">Uncharacterized protein</fullName>
    </submittedName>
</protein>
<comment type="caution">
    <text evidence="1">The sequence shown here is derived from an EMBL/GenBank/DDBJ whole genome shotgun (WGS) entry which is preliminary data.</text>
</comment>